<protein>
    <recommendedName>
        <fullName evidence="4">Serine aminopeptidase S33 domain-containing protein</fullName>
    </recommendedName>
</protein>
<keyword evidence="1" id="KW-0812">Transmembrane</keyword>
<dbReference type="SUPFAM" id="SSF53474">
    <property type="entry name" value="alpha/beta-Hydrolases"/>
    <property type="match status" value="1"/>
</dbReference>
<evidence type="ECO:0000313" key="3">
    <source>
        <dbReference type="Proteomes" id="UP000023541"/>
    </source>
</evidence>
<evidence type="ECO:0008006" key="4">
    <source>
        <dbReference type="Google" id="ProtNLM"/>
    </source>
</evidence>
<keyword evidence="3" id="KW-1185">Reference proteome</keyword>
<organism evidence="2 3">
    <name type="scientific">Aquimarina atlantica</name>
    <dbReference type="NCBI Taxonomy" id="1317122"/>
    <lineage>
        <taxon>Bacteria</taxon>
        <taxon>Pseudomonadati</taxon>
        <taxon>Bacteroidota</taxon>
        <taxon>Flavobacteriia</taxon>
        <taxon>Flavobacteriales</taxon>
        <taxon>Flavobacteriaceae</taxon>
        <taxon>Aquimarina</taxon>
    </lineage>
</organism>
<dbReference type="STRING" id="1317122.ATO12_15715"/>
<evidence type="ECO:0000313" key="2">
    <source>
        <dbReference type="EMBL" id="EZH73386.1"/>
    </source>
</evidence>
<feature type="transmembrane region" description="Helical" evidence="1">
    <location>
        <begin position="7"/>
        <end position="25"/>
    </location>
</feature>
<dbReference type="EMBL" id="AQRA01000005">
    <property type="protein sequence ID" value="EZH73386.1"/>
    <property type="molecule type" value="Genomic_DNA"/>
</dbReference>
<accession>A0A023BTQ3</accession>
<keyword evidence="1" id="KW-0472">Membrane</keyword>
<comment type="caution">
    <text evidence="2">The sequence shown here is derived from an EMBL/GenBank/DDBJ whole genome shotgun (WGS) entry which is preliminary data.</text>
</comment>
<dbReference type="Gene3D" id="3.40.50.1820">
    <property type="entry name" value="alpha/beta hydrolase"/>
    <property type="match status" value="1"/>
</dbReference>
<dbReference type="RefSeq" id="WP_034242091.1">
    <property type="nucleotide sequence ID" value="NZ_AQRA01000005.1"/>
</dbReference>
<proteinExistence type="predicted"/>
<dbReference type="InterPro" id="IPR029058">
    <property type="entry name" value="AB_hydrolase_fold"/>
</dbReference>
<dbReference type="OrthoDB" id="63241at2"/>
<gene>
    <name evidence="2" type="ORF">ATO12_15715</name>
</gene>
<keyword evidence="1" id="KW-1133">Transmembrane helix</keyword>
<sequence length="262" mass="29572">MKKILKIVLIVFGVIIVLFSGLKVYDYINTPECIVEFKGETVQFKSKDGVQITADVYQINNASAPWIILFHQGNYSRGEYRPIAPKLNKLGFNCIAIDQRSGNTINGVDNQTRLEASKLNKGTRYFHAYIDMEIGLQYVKSNFKPKTLLVWGSSYSASLVMVLGKQYQNEIDGIVAFSPPALEYENIQVNEYAKGIKCPVFIASSSSEQEGAKEIHTLIQNSNKKIFAPETGGLHGSKSLWECSERYQDYWTALQPFLNQFK</sequence>
<dbReference type="AlphaFoldDB" id="A0A023BTQ3"/>
<evidence type="ECO:0000256" key="1">
    <source>
        <dbReference type="SAM" id="Phobius"/>
    </source>
</evidence>
<name>A0A023BTQ3_9FLAO</name>
<dbReference type="Proteomes" id="UP000023541">
    <property type="component" value="Unassembled WGS sequence"/>
</dbReference>
<reference evidence="2 3" key="1">
    <citation type="submission" date="2014-04" db="EMBL/GenBank/DDBJ databases">
        <title>Aquimarina sp. 22II-S11-z7 Genome Sequencing.</title>
        <authorList>
            <person name="Lai Q."/>
        </authorList>
    </citation>
    <scope>NUCLEOTIDE SEQUENCE [LARGE SCALE GENOMIC DNA]</scope>
    <source>
        <strain evidence="2 3">22II-S11-z7</strain>
    </source>
</reference>
<dbReference type="eggNOG" id="COG1073">
    <property type="taxonomic scope" value="Bacteria"/>
</dbReference>